<protein>
    <submittedName>
        <fullName evidence="2">Uncharacterized protein</fullName>
    </submittedName>
</protein>
<dbReference type="EMBL" id="KI440843">
    <property type="protein sequence ID" value="ERT00624.1"/>
    <property type="molecule type" value="Genomic_DNA"/>
</dbReference>
<feature type="region of interest" description="Disordered" evidence="1">
    <location>
        <begin position="446"/>
        <end position="541"/>
    </location>
</feature>
<dbReference type="Proteomes" id="UP000018087">
    <property type="component" value="Unassembled WGS sequence"/>
</dbReference>
<gene>
    <name evidence="2" type="ORF">HMPREF1624_01851</name>
</gene>
<keyword evidence="3" id="KW-1185">Reference proteome</keyword>
<sequence>MAQGRSPFLVANIDKGKIGELKAVPRFPGAALCWKLICATKMDKTRADIARWSFYFASKRRRGVAQTYRKREVPTNLDIIEENELEEKRTPQSSEAQAPNIIADRVVLNPPNYLNHDAARIIPQKRDRDELQHMPTGPSGLDWSNPPVLDTDRLQKKLHTEDGATQTAFTHLWEAYERRQNSYIYWRDLARKRKLEEEDAQRERDEEERIKRIAHLKAQPFANIYVPSARRQMPLQAPARSHAQAPGPRLPPSHMTLRSGRIVVTNAGHIRRWKCAFCCKTAACTRHRVYWKDNYEMMDLCLTCEHRMKRGEILNYVADAARDDDSVNAISSSTNTDTSSNSGSADSDVVMFDVIDVDAQGNAGDRQPAAAGGVDVQVQVDANAVHADDALVVVVPNVQLGVQQPVAAAPVVGYRDMFWTNNPLGQMVQRAFNLDFSAIFSAFVFREPNPPDRPQQPQQPQQPQRQPAPHAVIPGSFPTTRPIAKPRRRRAEPPRQARDSQAARGQHIANVQPGRSRRAQPSRRAPAMGPNDPRFFFGYLA</sequence>
<evidence type="ECO:0000313" key="3">
    <source>
        <dbReference type="Proteomes" id="UP000018087"/>
    </source>
</evidence>
<dbReference type="OrthoDB" id="10369471at2759"/>
<accession>U7PY89</accession>
<feature type="compositionally biased region" description="Low complexity" evidence="1">
    <location>
        <begin position="455"/>
        <end position="467"/>
    </location>
</feature>
<name>U7PY89_SPOS1</name>
<proteinExistence type="predicted"/>
<organism evidence="2 3">
    <name type="scientific">Sporothrix schenckii (strain ATCC 58251 / de Perez 2211183)</name>
    <name type="common">Rose-picker's disease fungus</name>
    <dbReference type="NCBI Taxonomy" id="1391915"/>
    <lineage>
        <taxon>Eukaryota</taxon>
        <taxon>Fungi</taxon>
        <taxon>Dikarya</taxon>
        <taxon>Ascomycota</taxon>
        <taxon>Pezizomycotina</taxon>
        <taxon>Sordariomycetes</taxon>
        <taxon>Sordariomycetidae</taxon>
        <taxon>Ophiostomatales</taxon>
        <taxon>Ophiostomataceae</taxon>
        <taxon>Sporothrix</taxon>
    </lineage>
</organism>
<reference evidence="3" key="1">
    <citation type="journal article" date="2014" name="Genome Announc.">
        <title>Genome sequence of the pathogenic fungus Sporothrix schenckii (ATCC 58251).</title>
        <authorList>
            <person name="Cuomo C.A."/>
            <person name="Rodriguez-Del Valle N."/>
            <person name="Perez-Sanchez L."/>
            <person name="Abouelleil A."/>
            <person name="Goldberg J."/>
            <person name="Young S."/>
            <person name="Zeng Q."/>
            <person name="Birren B.W."/>
        </authorList>
    </citation>
    <scope>NUCLEOTIDE SEQUENCE [LARGE SCALE GENOMIC DNA]</scope>
    <source>
        <strain evidence="3">ATCC 58251 / de Perez 2211183</strain>
    </source>
</reference>
<dbReference type="HOGENOM" id="CLU_497981_0_0_1"/>
<evidence type="ECO:0000313" key="2">
    <source>
        <dbReference type="EMBL" id="ERT00624.1"/>
    </source>
</evidence>
<evidence type="ECO:0000256" key="1">
    <source>
        <dbReference type="SAM" id="MobiDB-lite"/>
    </source>
</evidence>
<feature type="region of interest" description="Disordered" evidence="1">
    <location>
        <begin position="126"/>
        <end position="147"/>
    </location>
</feature>
<dbReference type="AlphaFoldDB" id="U7PY89"/>
<feature type="region of interest" description="Disordered" evidence="1">
    <location>
        <begin position="234"/>
        <end position="255"/>
    </location>
</feature>